<dbReference type="Proteomes" id="UP001498398">
    <property type="component" value="Unassembled WGS sequence"/>
</dbReference>
<proteinExistence type="predicted"/>
<accession>A0ABR1JET1</accession>
<gene>
    <name evidence="2" type="ORF">VKT23_009464</name>
</gene>
<keyword evidence="3" id="KW-1185">Reference proteome</keyword>
<reference evidence="2 3" key="1">
    <citation type="submission" date="2024-01" db="EMBL/GenBank/DDBJ databases">
        <title>A draft genome for the cacao thread blight pathogen Marasmiellus scandens.</title>
        <authorList>
            <person name="Baruah I.K."/>
            <person name="Leung J."/>
            <person name="Bukari Y."/>
            <person name="Amoako-Attah I."/>
            <person name="Meinhardt L.W."/>
            <person name="Bailey B.A."/>
            <person name="Cohen S.P."/>
        </authorList>
    </citation>
    <scope>NUCLEOTIDE SEQUENCE [LARGE SCALE GENOMIC DNA]</scope>
    <source>
        <strain evidence="2 3">GH-19</strain>
    </source>
</reference>
<evidence type="ECO:0000313" key="2">
    <source>
        <dbReference type="EMBL" id="KAK7459481.1"/>
    </source>
</evidence>
<dbReference type="EMBL" id="JBANRG010000016">
    <property type="protein sequence ID" value="KAK7459481.1"/>
    <property type="molecule type" value="Genomic_DNA"/>
</dbReference>
<evidence type="ECO:0000313" key="3">
    <source>
        <dbReference type="Proteomes" id="UP001498398"/>
    </source>
</evidence>
<evidence type="ECO:0000256" key="1">
    <source>
        <dbReference type="SAM" id="MobiDB-lite"/>
    </source>
</evidence>
<protein>
    <submittedName>
        <fullName evidence="2">Uncharacterized protein</fullName>
    </submittedName>
</protein>
<feature type="compositionally biased region" description="Polar residues" evidence="1">
    <location>
        <begin position="186"/>
        <end position="199"/>
    </location>
</feature>
<feature type="region of interest" description="Disordered" evidence="1">
    <location>
        <begin position="338"/>
        <end position="358"/>
    </location>
</feature>
<sequence length="410" mass="46151">MWQCVDGIYRSANSTVFDVMNHSFTPDQLTAQRCIDSFASNPNSNVEDLVKALKEVLQVNSIPESFQSQIDNAVARKSESNVRSQDSTRLSAHNVAEESPYEQAFQYLLSFSHSESTTIPEAEQELLRILQVETLPQQWLVAIGKAVLEPSVDVEVALQALNAMRNDLVPSARSAAIPSSLIAPRDQSSSTHCPNSPSWTARDGLETQSSNSYPVFSTFSVPDVPGAVYLEACLGLDPQNTPIVEFLRQHLATLKVGNVRLDPNSNRHHQRLWLQPVPVPEVGELLNISPPSIKLFTWVKVTHGRYKNDVGFVIRRQISTANRRLAVLLVPRLETEPLIPPSPAPGESKKSHGKRKRQECERLQRLFARTEWKEGKQPTYRIGQTFYAFPLFTEFFYSVSFTYARNYRNA</sequence>
<name>A0ABR1JET1_9AGAR</name>
<comment type="caution">
    <text evidence="2">The sequence shown here is derived from an EMBL/GenBank/DDBJ whole genome shotgun (WGS) entry which is preliminary data.</text>
</comment>
<feature type="region of interest" description="Disordered" evidence="1">
    <location>
        <begin position="180"/>
        <end position="204"/>
    </location>
</feature>
<organism evidence="2 3">
    <name type="scientific">Marasmiellus scandens</name>
    <dbReference type="NCBI Taxonomy" id="2682957"/>
    <lineage>
        <taxon>Eukaryota</taxon>
        <taxon>Fungi</taxon>
        <taxon>Dikarya</taxon>
        <taxon>Basidiomycota</taxon>
        <taxon>Agaricomycotina</taxon>
        <taxon>Agaricomycetes</taxon>
        <taxon>Agaricomycetidae</taxon>
        <taxon>Agaricales</taxon>
        <taxon>Marasmiineae</taxon>
        <taxon>Omphalotaceae</taxon>
        <taxon>Marasmiellus</taxon>
    </lineage>
</organism>